<dbReference type="GO" id="GO:0008360">
    <property type="term" value="P:regulation of cell shape"/>
    <property type="evidence" value="ECO:0007669"/>
    <property type="project" value="UniProtKB-KW"/>
</dbReference>
<comment type="caution">
    <text evidence="15">The sequence shown here is derived from an EMBL/GenBank/DDBJ whole genome shotgun (WGS) entry which is preliminary data.</text>
</comment>
<evidence type="ECO:0000256" key="5">
    <source>
        <dbReference type="ARBA" id="ARBA00022475"/>
    </source>
</evidence>
<evidence type="ECO:0000256" key="9">
    <source>
        <dbReference type="ARBA" id="ARBA00023136"/>
    </source>
</evidence>
<feature type="transmembrane region" description="Helical" evidence="14">
    <location>
        <begin position="83"/>
        <end position="101"/>
    </location>
</feature>
<feature type="transmembrane region" description="Helical" evidence="14">
    <location>
        <begin position="249"/>
        <end position="264"/>
    </location>
</feature>
<evidence type="ECO:0000256" key="7">
    <source>
        <dbReference type="ARBA" id="ARBA00022801"/>
    </source>
</evidence>
<dbReference type="NCBIfam" id="NF001389">
    <property type="entry name" value="PRK00281.1-2"/>
    <property type="match status" value="1"/>
</dbReference>
<evidence type="ECO:0000256" key="11">
    <source>
        <dbReference type="ARBA" id="ARBA00032707"/>
    </source>
</evidence>
<dbReference type="GO" id="GO:0046677">
    <property type="term" value="P:response to antibiotic"/>
    <property type="evidence" value="ECO:0007669"/>
    <property type="project" value="UniProtKB-UniRule"/>
</dbReference>
<keyword evidence="5 14" id="KW-1003">Cell membrane</keyword>
<evidence type="ECO:0000256" key="6">
    <source>
        <dbReference type="ARBA" id="ARBA00022692"/>
    </source>
</evidence>
<evidence type="ECO:0000256" key="13">
    <source>
        <dbReference type="ARBA" id="ARBA00047594"/>
    </source>
</evidence>
<reference evidence="15 16" key="1">
    <citation type="journal article" date="2016" name="Nat. Commun.">
        <title>Thousands of microbial genomes shed light on interconnected biogeochemical processes in an aquifer system.</title>
        <authorList>
            <person name="Anantharaman K."/>
            <person name="Brown C.T."/>
            <person name="Hug L.A."/>
            <person name="Sharon I."/>
            <person name="Castelle C.J."/>
            <person name="Probst A.J."/>
            <person name="Thomas B.C."/>
            <person name="Singh A."/>
            <person name="Wilkins M.J."/>
            <person name="Karaoz U."/>
            <person name="Brodie E.L."/>
            <person name="Williams K.H."/>
            <person name="Hubbard S.S."/>
            <person name="Banfield J.F."/>
        </authorList>
    </citation>
    <scope>NUCLEOTIDE SEQUENCE [LARGE SCALE GENOMIC DNA]</scope>
</reference>
<keyword evidence="7 14" id="KW-0378">Hydrolase</keyword>
<dbReference type="NCBIfam" id="TIGR00753">
    <property type="entry name" value="undec_PP_bacA"/>
    <property type="match status" value="1"/>
</dbReference>
<dbReference type="GO" id="GO:0005886">
    <property type="term" value="C:plasma membrane"/>
    <property type="evidence" value="ECO:0007669"/>
    <property type="project" value="UniProtKB-SubCell"/>
</dbReference>
<keyword evidence="14" id="KW-0961">Cell wall biogenesis/degradation</keyword>
<dbReference type="NCBIfam" id="NF001390">
    <property type="entry name" value="PRK00281.1-4"/>
    <property type="match status" value="1"/>
</dbReference>
<keyword evidence="10 14" id="KW-0046">Antibiotic resistance</keyword>
<evidence type="ECO:0000256" key="2">
    <source>
        <dbReference type="ARBA" id="ARBA00010621"/>
    </source>
</evidence>
<proteinExistence type="inferred from homology"/>
<comment type="function">
    <text evidence="14">Catalyzes the dephosphorylation of undecaprenyl diphosphate (UPP). Confers resistance to bacitracin.</text>
</comment>
<comment type="similarity">
    <text evidence="2 14">Belongs to the UppP family.</text>
</comment>
<feature type="transmembrane region" description="Helical" evidence="14">
    <location>
        <begin position="216"/>
        <end position="237"/>
    </location>
</feature>
<feature type="transmembrane region" description="Helical" evidence="14">
    <location>
        <begin position="183"/>
        <end position="204"/>
    </location>
</feature>
<dbReference type="PANTHER" id="PTHR30622:SF3">
    <property type="entry name" value="UNDECAPRENYL-DIPHOSPHATASE"/>
    <property type="match status" value="1"/>
</dbReference>
<keyword evidence="8 14" id="KW-1133">Transmembrane helix</keyword>
<dbReference type="Proteomes" id="UP000178815">
    <property type="component" value="Unassembled WGS sequence"/>
</dbReference>
<evidence type="ECO:0000256" key="14">
    <source>
        <dbReference type="HAMAP-Rule" id="MF_01006"/>
    </source>
</evidence>
<dbReference type="GO" id="GO:0050380">
    <property type="term" value="F:undecaprenyl-diphosphatase activity"/>
    <property type="evidence" value="ECO:0007669"/>
    <property type="project" value="UniProtKB-UniRule"/>
</dbReference>
<dbReference type="GO" id="GO:0071555">
    <property type="term" value="P:cell wall organization"/>
    <property type="evidence" value="ECO:0007669"/>
    <property type="project" value="UniProtKB-KW"/>
</dbReference>
<dbReference type="EC" id="3.6.1.27" evidence="3 14"/>
<evidence type="ECO:0000313" key="16">
    <source>
        <dbReference type="Proteomes" id="UP000178815"/>
    </source>
</evidence>
<dbReference type="HAMAP" id="MF_01006">
    <property type="entry name" value="Undec_diphosphatase"/>
    <property type="match status" value="1"/>
</dbReference>
<comment type="subcellular location">
    <subcellularLocation>
        <location evidence="1 14">Cell membrane</location>
        <topology evidence="1 14">Multi-pass membrane protein</topology>
    </subcellularLocation>
</comment>
<feature type="transmembrane region" description="Helical" evidence="14">
    <location>
        <begin position="148"/>
        <end position="176"/>
    </location>
</feature>
<evidence type="ECO:0000313" key="15">
    <source>
        <dbReference type="EMBL" id="OGG48282.1"/>
    </source>
</evidence>
<feature type="transmembrane region" description="Helical" evidence="14">
    <location>
        <begin position="44"/>
        <end position="63"/>
    </location>
</feature>
<evidence type="ECO:0000256" key="10">
    <source>
        <dbReference type="ARBA" id="ARBA00023251"/>
    </source>
</evidence>
<dbReference type="EMBL" id="MFKU01000015">
    <property type="protein sequence ID" value="OGG48282.1"/>
    <property type="molecule type" value="Genomic_DNA"/>
</dbReference>
<name>A0A1F6CHD2_9BACT</name>
<dbReference type="PANTHER" id="PTHR30622">
    <property type="entry name" value="UNDECAPRENYL-DIPHOSPHATASE"/>
    <property type="match status" value="1"/>
</dbReference>
<keyword evidence="9 14" id="KW-0472">Membrane</keyword>
<evidence type="ECO:0000256" key="4">
    <source>
        <dbReference type="ARBA" id="ARBA00021581"/>
    </source>
</evidence>
<protein>
    <recommendedName>
        <fullName evidence="4 14">Undecaprenyl-diphosphatase</fullName>
        <ecNumber evidence="3 14">3.6.1.27</ecNumber>
    </recommendedName>
    <alternativeName>
        <fullName evidence="12 14">Bacitracin resistance protein</fullName>
    </alternativeName>
    <alternativeName>
        <fullName evidence="11 14">Undecaprenyl pyrophosphate phosphatase</fullName>
    </alternativeName>
</protein>
<comment type="miscellaneous">
    <text evidence="14">Bacitracin is thought to be involved in the inhibition of peptidoglycan synthesis by sequestering undecaprenyl diphosphate, thereby reducing the pool of lipid carrier available.</text>
</comment>
<sequence length="265" mass="28571">MFIEISKGIVLGIVEGVTEFLPISSTGHLILINEWIRFSGPFTAMFDIVIQLGAVLAVIAYFWKTLWPFSADSAHVRSASILWMKAVIGVLPVIVLGLLFGQTIEEKLFNPLTVASALLAGGIILILIENRPLPVRFNAVVDIPYATAFGIGVVQGLSMIPGTSRAAATIIGAMLLGVSRKAAVEFSLFLAIPTMVAASGYSLLVHKTVLTSDQLIVLLVGFIVAFVTALAVIRLFVGFIEHRDFKPFGYYRIVLGLLVIAFVVL</sequence>
<keyword evidence="14" id="KW-0573">Peptidoglycan synthesis</keyword>
<accession>A0A1F6CHD2</accession>
<dbReference type="Pfam" id="PF02673">
    <property type="entry name" value="BacA"/>
    <property type="match status" value="1"/>
</dbReference>
<dbReference type="AlphaFoldDB" id="A0A1F6CHD2"/>
<evidence type="ECO:0000256" key="8">
    <source>
        <dbReference type="ARBA" id="ARBA00022989"/>
    </source>
</evidence>
<feature type="transmembrane region" description="Helical" evidence="14">
    <location>
        <begin position="108"/>
        <end position="128"/>
    </location>
</feature>
<evidence type="ECO:0000256" key="3">
    <source>
        <dbReference type="ARBA" id="ARBA00012374"/>
    </source>
</evidence>
<evidence type="ECO:0000256" key="12">
    <source>
        <dbReference type="ARBA" id="ARBA00032932"/>
    </source>
</evidence>
<gene>
    <name evidence="14" type="primary">uppP</name>
    <name evidence="15" type="ORF">A2678_00175</name>
</gene>
<keyword evidence="14" id="KW-0133">Cell shape</keyword>
<evidence type="ECO:0000256" key="1">
    <source>
        <dbReference type="ARBA" id="ARBA00004651"/>
    </source>
</evidence>
<dbReference type="GO" id="GO:0009252">
    <property type="term" value="P:peptidoglycan biosynthetic process"/>
    <property type="evidence" value="ECO:0007669"/>
    <property type="project" value="UniProtKB-KW"/>
</dbReference>
<dbReference type="STRING" id="1798481.A2678_00175"/>
<dbReference type="InterPro" id="IPR003824">
    <property type="entry name" value="UppP"/>
</dbReference>
<comment type="catalytic activity">
    <reaction evidence="13 14">
        <text>di-trans,octa-cis-undecaprenyl diphosphate + H2O = di-trans,octa-cis-undecaprenyl phosphate + phosphate + H(+)</text>
        <dbReference type="Rhea" id="RHEA:28094"/>
        <dbReference type="ChEBI" id="CHEBI:15377"/>
        <dbReference type="ChEBI" id="CHEBI:15378"/>
        <dbReference type="ChEBI" id="CHEBI:43474"/>
        <dbReference type="ChEBI" id="CHEBI:58405"/>
        <dbReference type="ChEBI" id="CHEBI:60392"/>
        <dbReference type="EC" id="3.6.1.27"/>
    </reaction>
</comment>
<keyword evidence="6 14" id="KW-0812">Transmembrane</keyword>
<organism evidence="15 16">
    <name type="scientific">Candidatus Kaiserbacteria bacterium RIFCSPHIGHO2_01_FULL_53_31</name>
    <dbReference type="NCBI Taxonomy" id="1798481"/>
    <lineage>
        <taxon>Bacteria</taxon>
        <taxon>Candidatus Kaiseribacteriota</taxon>
    </lineage>
</organism>